<accession>A0ABP6WZS9</accession>
<feature type="compositionally biased region" description="Polar residues" evidence="1">
    <location>
        <begin position="1"/>
        <end position="18"/>
    </location>
</feature>
<evidence type="ECO:0000313" key="2">
    <source>
        <dbReference type="EMBL" id="GAA3557243.1"/>
    </source>
</evidence>
<dbReference type="PANTHER" id="PTHR30634:SF14">
    <property type="match status" value="1"/>
</dbReference>
<comment type="caution">
    <text evidence="2">The sequence shown here is derived from an EMBL/GenBank/DDBJ whole genome shotgun (WGS) entry which is preliminary data.</text>
</comment>
<evidence type="ECO:0000256" key="1">
    <source>
        <dbReference type="SAM" id="MobiDB-lite"/>
    </source>
</evidence>
<reference evidence="3" key="1">
    <citation type="journal article" date="2019" name="Int. J. Syst. Evol. Microbiol.">
        <title>The Global Catalogue of Microorganisms (GCM) 10K type strain sequencing project: providing services to taxonomists for standard genome sequencing and annotation.</title>
        <authorList>
            <consortium name="The Broad Institute Genomics Platform"/>
            <consortium name="The Broad Institute Genome Sequencing Center for Infectious Disease"/>
            <person name="Wu L."/>
            <person name="Ma J."/>
        </authorList>
    </citation>
    <scope>NUCLEOTIDE SEQUENCE [LARGE SCALE GENOMIC DNA]</scope>
    <source>
        <strain evidence="3">JCM 16540</strain>
    </source>
</reference>
<dbReference type="InterPro" id="IPR050458">
    <property type="entry name" value="LolB"/>
</dbReference>
<sequence>MSLATEQGSLAAEQNSLAAEQDLEHEPGQLADARGPVEVFGIRHHGPGSARSLVAALDAYAPDCVLVEGPPDADALLRFVGDEDLVPPVALLAYAPEEPRVAAFWPFAGFSPEWQAVRWARRHDVEVAFCDLPASATLAPREATLLDEVPDDEPDEDAPDGDDGTDGPSAVDLLLGAATARGPEAEARRRLASRDPLAALAQAGGYDDAERWWEDVVEGRLDSSSPFPLVLEAMGELRRLVGQRRGRHGENEARREAYMRQTIRAALKRGRTRVAVVCGAWHAPVLTAPLGPAAPDARLLRGLPRRKVVCTWVPWTHRRLAAASGYGAGITSPGWYAHLFEAPDVPVTRWLTAVAGELRGRDLPVSSASVIEAVRLAETLATLRGRPLAGLTEVTDATRAVLCDGDELALRYVTDRLVVGERLGDVPASVPTVPLEADLLATTRRLRLKREPTARALDLDLRRGIDRERSQLFHRLRLLELGWAKPGQSDVQATGTFRETWRLAWQPELAVAVVEAAVWGTTVESAATARVASVVAGQSLVELATTVERCLLAGLPDALARLLEACADQAARDADVVHLMEALPALARAARYGDVRGTDTGALRQTAEVLVRRTCAGLGRATTGLDEDSAVRVRDLVDAVHAAVGLLAAEGDDGGVRAEWLATLQALADRRDLAPLLQGRLTRLLVDAELVDDAPERLHRALSYGSPAPTKAAWVEGFFTDGAVLLVHDPALRALLDGWVRGLADAEFTDVLPLVRRTFGTFSTAQRRALAQRLAHGDPVPSVTGTDRLADLAAPALATVETILAAGRDA</sequence>
<organism evidence="2 3">
    <name type="scientific">Microlunatus spumicola</name>
    <dbReference type="NCBI Taxonomy" id="81499"/>
    <lineage>
        <taxon>Bacteria</taxon>
        <taxon>Bacillati</taxon>
        <taxon>Actinomycetota</taxon>
        <taxon>Actinomycetes</taxon>
        <taxon>Propionibacteriales</taxon>
        <taxon>Propionibacteriaceae</taxon>
        <taxon>Microlunatus</taxon>
    </lineage>
</organism>
<dbReference type="EMBL" id="BAAAYR010000001">
    <property type="protein sequence ID" value="GAA3557243.1"/>
    <property type="molecule type" value="Genomic_DNA"/>
</dbReference>
<dbReference type="PANTHER" id="PTHR30634">
    <property type="entry name" value="OUTER MEMBRANE LOLAB LIPOPROTEIN INSERTION APPARATUS"/>
    <property type="match status" value="1"/>
</dbReference>
<feature type="region of interest" description="Disordered" evidence="1">
    <location>
        <begin position="147"/>
        <end position="169"/>
    </location>
</feature>
<protein>
    <submittedName>
        <fullName evidence="2">DUF5682 family protein</fullName>
    </submittedName>
</protein>
<dbReference type="InterPro" id="IPR043737">
    <property type="entry name" value="DUF5682"/>
</dbReference>
<keyword evidence="3" id="KW-1185">Reference proteome</keyword>
<feature type="region of interest" description="Disordered" evidence="1">
    <location>
        <begin position="1"/>
        <end position="29"/>
    </location>
</feature>
<dbReference type="Pfam" id="PF18934">
    <property type="entry name" value="DUF5682"/>
    <property type="match status" value="1"/>
</dbReference>
<feature type="compositionally biased region" description="Acidic residues" evidence="1">
    <location>
        <begin position="148"/>
        <end position="165"/>
    </location>
</feature>
<gene>
    <name evidence="2" type="ORF">GCM10022197_10610</name>
</gene>
<dbReference type="RefSeq" id="WP_204911910.1">
    <property type="nucleotide sequence ID" value="NZ_BAAAYR010000001.1"/>
</dbReference>
<evidence type="ECO:0000313" key="3">
    <source>
        <dbReference type="Proteomes" id="UP001500767"/>
    </source>
</evidence>
<proteinExistence type="predicted"/>
<dbReference type="Proteomes" id="UP001500767">
    <property type="component" value="Unassembled WGS sequence"/>
</dbReference>
<name>A0ABP6WZS9_9ACTN</name>